<dbReference type="RefSeq" id="WP_015403193.1">
    <property type="nucleotide sequence ID" value="NC_020304.1"/>
</dbReference>
<organism evidence="1 2">
    <name type="scientific">Desulfocapsa sulfexigens (strain DSM 10523 / SB164P1)</name>
    <dbReference type="NCBI Taxonomy" id="1167006"/>
    <lineage>
        <taxon>Bacteria</taxon>
        <taxon>Pseudomonadati</taxon>
        <taxon>Thermodesulfobacteriota</taxon>
        <taxon>Desulfobulbia</taxon>
        <taxon>Desulfobulbales</taxon>
        <taxon>Desulfocapsaceae</taxon>
        <taxon>Desulfocapsa</taxon>
    </lineage>
</organism>
<dbReference type="HOGENOM" id="CLU_101141_4_1_7"/>
<proteinExistence type="predicted"/>
<dbReference type="eggNOG" id="COG0824">
    <property type="taxonomic scope" value="Bacteria"/>
</dbReference>
<evidence type="ECO:0000313" key="2">
    <source>
        <dbReference type="Proteomes" id="UP000011721"/>
    </source>
</evidence>
<name>M1P743_DESSD</name>
<reference evidence="2" key="1">
    <citation type="journal article" date="2013" name="Stand. Genomic Sci.">
        <title>Complete genome sequence of Desulfocapsa sulfexigens, a marine deltaproteobacterium specialized in disproportionating inorganic sulfur compounds.</title>
        <authorList>
            <person name="Finster K.W."/>
            <person name="Kjeldsen K.U."/>
            <person name="Kube M."/>
            <person name="Reinhardt R."/>
            <person name="Mussmann M."/>
            <person name="Amann R."/>
            <person name="Schreiber L."/>
        </authorList>
    </citation>
    <scope>NUCLEOTIDE SEQUENCE [LARGE SCALE GENOMIC DNA]</scope>
    <source>
        <strain evidence="2">DSM 10523 / SB164P1</strain>
    </source>
</reference>
<dbReference type="Proteomes" id="UP000011721">
    <property type="component" value="Chromosome"/>
</dbReference>
<dbReference type="GO" id="GO:0047617">
    <property type="term" value="F:fatty acyl-CoA hydrolase activity"/>
    <property type="evidence" value="ECO:0007669"/>
    <property type="project" value="TreeGrafter"/>
</dbReference>
<dbReference type="KEGG" id="dsf:UWK_00923"/>
<protein>
    <submittedName>
        <fullName evidence="1">Putative thioesterase</fullName>
    </submittedName>
</protein>
<dbReference type="PANTHER" id="PTHR31793:SF24">
    <property type="entry name" value="LONG-CHAIN ACYL-COA THIOESTERASE FADM"/>
    <property type="match status" value="1"/>
</dbReference>
<dbReference type="InterPro" id="IPR050563">
    <property type="entry name" value="4-hydroxybenzoyl-CoA_TE"/>
</dbReference>
<gene>
    <name evidence="1" type="ordered locus">UWK_00923</name>
</gene>
<dbReference type="Pfam" id="PF13279">
    <property type="entry name" value="4HBT_2"/>
    <property type="match status" value="1"/>
</dbReference>
<dbReference type="CDD" id="cd00586">
    <property type="entry name" value="4HBT"/>
    <property type="match status" value="1"/>
</dbReference>
<keyword evidence="2" id="KW-1185">Reference proteome</keyword>
<evidence type="ECO:0000313" key="1">
    <source>
        <dbReference type="EMBL" id="AGF77497.1"/>
    </source>
</evidence>
<sequence length="146" mass="16915">MKKVIFTENVHTYHIDFAGHVSNIVYIQWMEIGRLKLLEAIGMPVHEIIEKLGLLPTLIRTEARYHKQLFLGDTVRIEVWLSRLRHVSANMEFRFYNCNDELTVSGTQTGLFIDKKSHQPTPLDKKSLASFAEYLDQEAKQKSISP</sequence>
<dbReference type="STRING" id="1167006.UWK_00923"/>
<dbReference type="PANTHER" id="PTHR31793">
    <property type="entry name" value="4-HYDROXYBENZOYL-COA THIOESTERASE FAMILY MEMBER"/>
    <property type="match status" value="1"/>
</dbReference>
<dbReference type="Gene3D" id="3.10.129.10">
    <property type="entry name" value="Hotdog Thioesterase"/>
    <property type="match status" value="1"/>
</dbReference>
<dbReference type="EMBL" id="CP003985">
    <property type="protein sequence ID" value="AGF77497.1"/>
    <property type="molecule type" value="Genomic_DNA"/>
</dbReference>
<dbReference type="AlphaFoldDB" id="M1P743"/>
<dbReference type="SUPFAM" id="SSF54637">
    <property type="entry name" value="Thioesterase/thiol ester dehydrase-isomerase"/>
    <property type="match status" value="1"/>
</dbReference>
<accession>M1P743</accession>
<dbReference type="OrthoDB" id="9801517at2"/>
<dbReference type="InterPro" id="IPR029069">
    <property type="entry name" value="HotDog_dom_sf"/>
</dbReference>